<proteinExistence type="predicted"/>
<name>A0A845MJK2_9PROT</name>
<reference evidence="1 2" key="1">
    <citation type="journal article" date="2014" name="Int. J. Syst. Evol. Microbiol.">
        <title>Sneathiella chungangensis sp. nov., isolated from a marine sand, and emended description of the genus Sneathiella.</title>
        <authorList>
            <person name="Siamphan C."/>
            <person name="Kim H."/>
            <person name="Lee J.S."/>
            <person name="Kim W."/>
        </authorList>
    </citation>
    <scope>NUCLEOTIDE SEQUENCE [LARGE SCALE GENOMIC DNA]</scope>
    <source>
        <strain evidence="1 2">KCTC 32476</strain>
    </source>
</reference>
<comment type="caution">
    <text evidence="1">The sequence shown here is derived from an EMBL/GenBank/DDBJ whole genome shotgun (WGS) entry which is preliminary data.</text>
</comment>
<dbReference type="AlphaFoldDB" id="A0A845MJK2"/>
<dbReference type="RefSeq" id="WP_161340576.1">
    <property type="nucleotide sequence ID" value="NZ_JBHSDG010000003.1"/>
</dbReference>
<dbReference type="EMBL" id="WTVA01000015">
    <property type="protein sequence ID" value="MZR24118.1"/>
    <property type="molecule type" value="Genomic_DNA"/>
</dbReference>
<protein>
    <submittedName>
        <fullName evidence="1">Uncharacterized protein</fullName>
    </submittedName>
</protein>
<keyword evidence="2" id="KW-1185">Reference proteome</keyword>
<accession>A0A845MJK2</accession>
<organism evidence="1 2">
    <name type="scientific">Sneathiella chungangensis</name>
    <dbReference type="NCBI Taxonomy" id="1418234"/>
    <lineage>
        <taxon>Bacteria</taxon>
        <taxon>Pseudomonadati</taxon>
        <taxon>Pseudomonadota</taxon>
        <taxon>Alphaproteobacteria</taxon>
        <taxon>Sneathiellales</taxon>
        <taxon>Sneathiellaceae</taxon>
        <taxon>Sneathiella</taxon>
    </lineage>
</organism>
<gene>
    <name evidence="1" type="ORF">GQF03_17425</name>
</gene>
<evidence type="ECO:0000313" key="2">
    <source>
        <dbReference type="Proteomes" id="UP000445696"/>
    </source>
</evidence>
<dbReference type="Proteomes" id="UP000445696">
    <property type="component" value="Unassembled WGS sequence"/>
</dbReference>
<sequence length="129" mass="14739">MTAVHGNYGFDVKNKFVPFADPIKVTYKILGMTPETIVKSGDRLSEVCEAARHLLAVPCVSDEYFDDAWSIATESIMANWPQFPRENLPANDSPKQERREWVHNQISEILLAKELYERRLREVTAGEIS</sequence>
<evidence type="ECO:0000313" key="1">
    <source>
        <dbReference type="EMBL" id="MZR24118.1"/>
    </source>
</evidence>